<dbReference type="GO" id="GO:0003677">
    <property type="term" value="F:DNA binding"/>
    <property type="evidence" value="ECO:0007669"/>
    <property type="project" value="UniProtKB-KW"/>
</dbReference>
<sequence>MRDYEHAIRHLNQLLADLFVLHTKLHRYRWYIKGTNFFTLTDFFYDFCKEVAQDIDEIGVFILTIDGQPFATMETFLEHATLKEAQADDTETEIIDQLIADLQMLDKQITSFVPSEQEKSVVHLFYQLRTKYNKRKWMLQTYQTYHH</sequence>
<feature type="domain" description="Ferritin/DPS" evidence="2">
    <location>
        <begin position="9"/>
        <end position="140"/>
    </location>
</feature>
<evidence type="ECO:0000313" key="3">
    <source>
        <dbReference type="EMBL" id="RBP01719.1"/>
    </source>
</evidence>
<reference evidence="3 4" key="1">
    <citation type="submission" date="2018-06" db="EMBL/GenBank/DDBJ databases">
        <title>Genomic Encyclopedia of Type Strains, Phase IV (KMG-IV): sequencing the most valuable type-strain genomes for metagenomic binning, comparative biology and taxonomic classification.</title>
        <authorList>
            <person name="Goeker M."/>
        </authorList>
    </citation>
    <scope>NUCLEOTIDE SEQUENCE [LARGE SCALE GENOMIC DNA]</scope>
    <source>
        <strain evidence="3 4">DSM 15140</strain>
    </source>
</reference>
<dbReference type="PANTHER" id="PTHR42932:SF1">
    <property type="entry name" value="GENERAL STRESS PROTEIN 20U"/>
    <property type="match status" value="1"/>
</dbReference>
<accession>A0A366EJQ3</accession>
<dbReference type="Gene3D" id="1.20.1260.10">
    <property type="match status" value="1"/>
</dbReference>
<dbReference type="InterPro" id="IPR008331">
    <property type="entry name" value="Ferritin_DPS_dom"/>
</dbReference>
<proteinExistence type="inferred from homology"/>
<dbReference type="InterPro" id="IPR012347">
    <property type="entry name" value="Ferritin-like"/>
</dbReference>
<dbReference type="PIRSF" id="PIRSF005900">
    <property type="entry name" value="Dps"/>
    <property type="match status" value="1"/>
</dbReference>
<gene>
    <name evidence="3" type="ORF">DES48_101462</name>
</gene>
<dbReference type="PANTHER" id="PTHR42932">
    <property type="entry name" value="GENERAL STRESS PROTEIN 20U"/>
    <property type="match status" value="1"/>
</dbReference>
<dbReference type="GO" id="GO:0008199">
    <property type="term" value="F:ferric iron binding"/>
    <property type="evidence" value="ECO:0007669"/>
    <property type="project" value="InterPro"/>
</dbReference>
<comment type="caution">
    <text evidence="3">The sequence shown here is derived from an EMBL/GenBank/DDBJ whole genome shotgun (WGS) entry which is preliminary data.</text>
</comment>
<evidence type="ECO:0000256" key="1">
    <source>
        <dbReference type="ARBA" id="ARBA00009497"/>
    </source>
</evidence>
<keyword evidence="4" id="KW-1185">Reference proteome</keyword>
<evidence type="ECO:0000313" key="4">
    <source>
        <dbReference type="Proteomes" id="UP000252254"/>
    </source>
</evidence>
<organism evidence="3 4">
    <name type="scientific">Paraliobacillus ryukyuensis</name>
    <dbReference type="NCBI Taxonomy" id="200904"/>
    <lineage>
        <taxon>Bacteria</taxon>
        <taxon>Bacillati</taxon>
        <taxon>Bacillota</taxon>
        <taxon>Bacilli</taxon>
        <taxon>Bacillales</taxon>
        <taxon>Bacillaceae</taxon>
        <taxon>Paraliobacillus</taxon>
    </lineage>
</organism>
<dbReference type="STRING" id="200904.GCA_900168775_01648"/>
<protein>
    <submittedName>
        <fullName evidence="3">Starvation-inducible DNA-binding protein</fullName>
    </submittedName>
</protein>
<dbReference type="EMBL" id="QNRI01000001">
    <property type="protein sequence ID" value="RBP01719.1"/>
    <property type="molecule type" value="Genomic_DNA"/>
</dbReference>
<dbReference type="Proteomes" id="UP000252254">
    <property type="component" value="Unassembled WGS sequence"/>
</dbReference>
<dbReference type="InterPro" id="IPR009078">
    <property type="entry name" value="Ferritin-like_SF"/>
</dbReference>
<dbReference type="InterPro" id="IPR002177">
    <property type="entry name" value="DPS_DNA-bd"/>
</dbReference>
<name>A0A366EJQ3_9BACI</name>
<dbReference type="SUPFAM" id="SSF47240">
    <property type="entry name" value="Ferritin-like"/>
    <property type="match status" value="1"/>
</dbReference>
<dbReference type="AlphaFoldDB" id="A0A366EJQ3"/>
<keyword evidence="3" id="KW-0238">DNA-binding</keyword>
<dbReference type="Pfam" id="PF00210">
    <property type="entry name" value="Ferritin"/>
    <property type="match status" value="1"/>
</dbReference>
<evidence type="ECO:0000259" key="2">
    <source>
        <dbReference type="Pfam" id="PF00210"/>
    </source>
</evidence>
<comment type="similarity">
    <text evidence="1">Belongs to the Dps family.</text>
</comment>